<evidence type="ECO:0000313" key="1">
    <source>
        <dbReference type="EMBL" id="MPD02988.1"/>
    </source>
</evidence>
<dbReference type="EMBL" id="VSRR010134089">
    <property type="protein sequence ID" value="MPD02988.1"/>
    <property type="molecule type" value="Genomic_DNA"/>
</dbReference>
<dbReference type="Proteomes" id="UP000324222">
    <property type="component" value="Unassembled WGS sequence"/>
</dbReference>
<name>A0A5B7KCI5_PORTR</name>
<organism evidence="1 2">
    <name type="scientific">Portunus trituberculatus</name>
    <name type="common">Swimming crab</name>
    <name type="synonym">Neptunus trituberculatus</name>
    <dbReference type="NCBI Taxonomy" id="210409"/>
    <lineage>
        <taxon>Eukaryota</taxon>
        <taxon>Metazoa</taxon>
        <taxon>Ecdysozoa</taxon>
        <taxon>Arthropoda</taxon>
        <taxon>Crustacea</taxon>
        <taxon>Multicrustacea</taxon>
        <taxon>Malacostraca</taxon>
        <taxon>Eumalacostraca</taxon>
        <taxon>Eucarida</taxon>
        <taxon>Decapoda</taxon>
        <taxon>Pleocyemata</taxon>
        <taxon>Brachyura</taxon>
        <taxon>Eubrachyura</taxon>
        <taxon>Portunoidea</taxon>
        <taxon>Portunidae</taxon>
        <taxon>Portuninae</taxon>
        <taxon>Portunus</taxon>
    </lineage>
</organism>
<protein>
    <submittedName>
        <fullName evidence="1">Uncharacterized protein</fullName>
    </submittedName>
</protein>
<proteinExistence type="predicted"/>
<sequence length="63" mass="6902">MGRGYVQARGCGGGRDAGTSWLPASGWNRISVQKRISCRESATKPHLRNEVVHESSCTVCLKR</sequence>
<evidence type="ECO:0000313" key="2">
    <source>
        <dbReference type="Proteomes" id="UP000324222"/>
    </source>
</evidence>
<keyword evidence="2" id="KW-1185">Reference proteome</keyword>
<reference evidence="1 2" key="1">
    <citation type="submission" date="2019-05" db="EMBL/GenBank/DDBJ databases">
        <title>Another draft genome of Portunus trituberculatus and its Hox gene families provides insights of decapod evolution.</title>
        <authorList>
            <person name="Jeong J.-H."/>
            <person name="Song I."/>
            <person name="Kim S."/>
            <person name="Choi T."/>
            <person name="Kim D."/>
            <person name="Ryu S."/>
            <person name="Kim W."/>
        </authorList>
    </citation>
    <scope>NUCLEOTIDE SEQUENCE [LARGE SCALE GENOMIC DNA]</scope>
    <source>
        <tissue evidence="1">Muscle</tissue>
    </source>
</reference>
<comment type="caution">
    <text evidence="1">The sequence shown here is derived from an EMBL/GenBank/DDBJ whole genome shotgun (WGS) entry which is preliminary data.</text>
</comment>
<dbReference type="AlphaFoldDB" id="A0A5B7KCI5"/>
<accession>A0A5B7KCI5</accession>
<gene>
    <name evidence="1" type="ORF">E2C01_098601</name>
</gene>